<dbReference type="InterPro" id="IPR011453">
    <property type="entry name" value="DUF1559"/>
</dbReference>
<feature type="domain" description="DUF1559" evidence="1">
    <location>
        <begin position="33"/>
        <end position="76"/>
    </location>
</feature>
<dbReference type="Gene3D" id="3.30.700.10">
    <property type="entry name" value="Glycoprotein, Type 4 Pilin"/>
    <property type="match status" value="1"/>
</dbReference>
<dbReference type="RefSeq" id="WP_425346356.1">
    <property type="nucleotide sequence ID" value="NZ_JBGUBD010000008.1"/>
</dbReference>
<dbReference type="PANTHER" id="PTHR30093:SF2">
    <property type="entry name" value="TYPE II SECRETION SYSTEM PROTEIN H"/>
    <property type="match status" value="1"/>
</dbReference>
<evidence type="ECO:0000313" key="2">
    <source>
        <dbReference type="EMBL" id="MFA9479337.1"/>
    </source>
</evidence>
<dbReference type="PANTHER" id="PTHR30093">
    <property type="entry name" value="GENERAL SECRETION PATHWAY PROTEIN G"/>
    <property type="match status" value="1"/>
</dbReference>
<comment type="caution">
    <text evidence="2">The sequence shown here is derived from an EMBL/GenBank/DDBJ whole genome shotgun (WGS) entry which is preliminary data.</text>
</comment>
<proteinExistence type="predicted"/>
<keyword evidence="3" id="KW-1185">Reference proteome</keyword>
<evidence type="ECO:0000313" key="3">
    <source>
        <dbReference type="Proteomes" id="UP001575105"/>
    </source>
</evidence>
<dbReference type="Pfam" id="PF07963">
    <property type="entry name" value="N_methyl"/>
    <property type="match status" value="1"/>
</dbReference>
<dbReference type="NCBIfam" id="TIGR02532">
    <property type="entry name" value="IV_pilin_GFxxxE"/>
    <property type="match status" value="1"/>
</dbReference>
<dbReference type="InterPro" id="IPR045584">
    <property type="entry name" value="Pilin-like"/>
</dbReference>
<dbReference type="SUPFAM" id="SSF54523">
    <property type="entry name" value="Pili subunits"/>
    <property type="match status" value="1"/>
</dbReference>
<dbReference type="InterPro" id="IPR012902">
    <property type="entry name" value="N_methyl_site"/>
</dbReference>
<dbReference type="EMBL" id="JBGUBD010000008">
    <property type="protein sequence ID" value="MFA9479337.1"/>
    <property type="molecule type" value="Genomic_DNA"/>
</dbReference>
<accession>A0ABV4U952</accession>
<organism evidence="2 3">
    <name type="scientific">Natronomicrosphaera hydrolytica</name>
    <dbReference type="NCBI Taxonomy" id="3242702"/>
    <lineage>
        <taxon>Bacteria</taxon>
        <taxon>Pseudomonadati</taxon>
        <taxon>Planctomycetota</taxon>
        <taxon>Phycisphaerae</taxon>
        <taxon>Phycisphaerales</taxon>
        <taxon>Phycisphaeraceae</taxon>
        <taxon>Natronomicrosphaera</taxon>
    </lineage>
</organism>
<dbReference type="Proteomes" id="UP001575105">
    <property type="component" value="Unassembled WGS sequence"/>
</dbReference>
<dbReference type="Pfam" id="PF07596">
    <property type="entry name" value="SBP_bac_10"/>
    <property type="match status" value="1"/>
</dbReference>
<reference evidence="2 3" key="1">
    <citation type="submission" date="2024-08" db="EMBL/GenBank/DDBJ databases">
        <title>Whole-genome sequencing of halo(alkali)philic microorganisms from hypersaline lakes.</title>
        <authorList>
            <person name="Sorokin D.Y."/>
            <person name="Merkel A.Y."/>
            <person name="Messina E."/>
            <person name="Yakimov M."/>
        </authorList>
    </citation>
    <scope>NUCLEOTIDE SEQUENCE [LARGE SCALE GENOMIC DNA]</scope>
    <source>
        <strain evidence="2 3">AB-hyl4</strain>
    </source>
</reference>
<sequence length="225" mass="25034">MRPHCHGFTLIELLVVISIIALLIAILLPALGAARESAKTIQCGSNLRQVGIALIMYADDHHGHLPPGENRNWNFPGYWHESLMKGSYFGTSYSSRPDYEQRVMILDCPNEPAQTGRNIPYYGINPHISGRIWNPDVNGLDYLDANYPGTGRPYRDIRQPSSTVMVADGRGNSNGMEPHLLALRSYVHVQRHQAAANILFADGHIDRYQASTPGSISNNLNWMGD</sequence>
<dbReference type="PROSITE" id="PS00409">
    <property type="entry name" value="PROKAR_NTER_METHYL"/>
    <property type="match status" value="1"/>
</dbReference>
<evidence type="ECO:0000259" key="1">
    <source>
        <dbReference type="Pfam" id="PF07596"/>
    </source>
</evidence>
<name>A0ABV4U952_9BACT</name>
<protein>
    <submittedName>
        <fullName evidence="2">Type II secretion system protein</fullName>
    </submittedName>
</protein>
<gene>
    <name evidence="2" type="ORF">ACERK3_13690</name>
</gene>